<dbReference type="PANTHER" id="PTHR45614">
    <property type="entry name" value="MYB PROTEIN-RELATED"/>
    <property type="match status" value="1"/>
</dbReference>
<dbReference type="PROSITE" id="PS50090">
    <property type="entry name" value="MYB_LIKE"/>
    <property type="match status" value="2"/>
</dbReference>
<dbReference type="EMBL" id="MPUH01000294">
    <property type="protein sequence ID" value="OMJ83695.1"/>
    <property type="molecule type" value="Genomic_DNA"/>
</dbReference>
<dbReference type="AlphaFoldDB" id="A0A1R2C682"/>
<dbReference type="Gene3D" id="1.10.10.60">
    <property type="entry name" value="Homeodomain-like"/>
    <property type="match status" value="2"/>
</dbReference>
<dbReference type="GO" id="GO:0000978">
    <property type="term" value="F:RNA polymerase II cis-regulatory region sequence-specific DNA binding"/>
    <property type="evidence" value="ECO:0007669"/>
    <property type="project" value="TreeGrafter"/>
</dbReference>
<evidence type="ECO:0000313" key="5">
    <source>
        <dbReference type="Proteomes" id="UP000187209"/>
    </source>
</evidence>
<dbReference type="Proteomes" id="UP000187209">
    <property type="component" value="Unassembled WGS sequence"/>
</dbReference>
<evidence type="ECO:0000313" key="3">
    <source>
        <dbReference type="EMBL" id="OMJ83695.1"/>
    </source>
</evidence>
<feature type="domain" description="Myb-like" evidence="1">
    <location>
        <begin position="9"/>
        <end position="58"/>
    </location>
</feature>
<dbReference type="OrthoDB" id="2143914at2759"/>
<dbReference type="Pfam" id="PF00249">
    <property type="entry name" value="Myb_DNA-binding"/>
    <property type="match status" value="2"/>
</dbReference>
<dbReference type="GO" id="GO:0000981">
    <property type="term" value="F:DNA-binding transcription factor activity, RNA polymerase II-specific"/>
    <property type="evidence" value="ECO:0007669"/>
    <property type="project" value="TreeGrafter"/>
</dbReference>
<proteinExistence type="predicted"/>
<dbReference type="InterPro" id="IPR001005">
    <property type="entry name" value="SANT/Myb"/>
</dbReference>
<feature type="domain" description="Myb-like" evidence="1">
    <location>
        <begin position="59"/>
        <end position="109"/>
    </location>
</feature>
<gene>
    <name evidence="4" type="ORF">SteCoe_14396</name>
    <name evidence="3" type="ORF">SteCoe_15300</name>
</gene>
<feature type="domain" description="HTH myb-type" evidence="2">
    <location>
        <begin position="67"/>
        <end position="113"/>
    </location>
</feature>
<dbReference type="InterPro" id="IPR017930">
    <property type="entry name" value="Myb_dom"/>
</dbReference>
<dbReference type="InterPro" id="IPR050560">
    <property type="entry name" value="MYB_TF"/>
</dbReference>
<dbReference type="GO" id="GO:0005634">
    <property type="term" value="C:nucleus"/>
    <property type="evidence" value="ECO:0007669"/>
    <property type="project" value="TreeGrafter"/>
</dbReference>
<evidence type="ECO:0000259" key="1">
    <source>
        <dbReference type="PROSITE" id="PS50090"/>
    </source>
</evidence>
<dbReference type="CDD" id="cd00167">
    <property type="entry name" value="SANT"/>
    <property type="match status" value="2"/>
</dbReference>
<accession>A0A1R2C682</accession>
<dbReference type="SUPFAM" id="SSF46689">
    <property type="entry name" value="Homeodomain-like"/>
    <property type="match status" value="1"/>
</dbReference>
<reference evidence="4 5" key="1">
    <citation type="submission" date="2016-11" db="EMBL/GenBank/DDBJ databases">
        <title>The macronuclear genome of Stentor coeruleus: a giant cell with tiny introns.</title>
        <authorList>
            <person name="Slabodnick M."/>
            <person name="Ruby J.G."/>
            <person name="Reiff S.B."/>
            <person name="Swart E.C."/>
            <person name="Gosai S."/>
            <person name="Prabakaran S."/>
            <person name="Witkowska E."/>
            <person name="Larue G.E."/>
            <person name="Fisher S."/>
            <person name="Freeman R.M."/>
            <person name="Gunawardena J."/>
            <person name="Chu W."/>
            <person name="Stover N.A."/>
            <person name="Gregory B.D."/>
            <person name="Nowacki M."/>
            <person name="Derisi J."/>
            <person name="Roy S.W."/>
            <person name="Marshall W.F."/>
            <person name="Sood P."/>
        </authorList>
    </citation>
    <scope>NUCLEOTIDE SEQUENCE [LARGE SCALE GENOMIC DNA]</scope>
    <source>
        <strain evidence="4">WM001</strain>
    </source>
</reference>
<organism evidence="4 5">
    <name type="scientific">Stentor coeruleus</name>
    <dbReference type="NCBI Taxonomy" id="5963"/>
    <lineage>
        <taxon>Eukaryota</taxon>
        <taxon>Sar</taxon>
        <taxon>Alveolata</taxon>
        <taxon>Ciliophora</taxon>
        <taxon>Postciliodesmatophora</taxon>
        <taxon>Heterotrichea</taxon>
        <taxon>Heterotrichida</taxon>
        <taxon>Stentoridae</taxon>
        <taxon>Stentor</taxon>
    </lineage>
</organism>
<keyword evidence="5" id="KW-1185">Reference proteome</keyword>
<dbReference type="InterPro" id="IPR009057">
    <property type="entry name" value="Homeodomain-like_sf"/>
</dbReference>
<name>A0A1R2C682_9CILI</name>
<evidence type="ECO:0000313" key="4">
    <source>
        <dbReference type="EMBL" id="OMJ84507.1"/>
    </source>
</evidence>
<sequence>MEIKTGKVWTLQEDLALIDLINTIGCNRWTRISNEMSNKYGILNRSPKQCRDRWVNNVDPAIVKNIWTKEEDDILFDKYSIFGNKWCKISKFLHRRCGNSIKNRFYSIVRINLRKYNKSIPEEYKLKGSLKFLLNIKNIRDILVKRPETNESNDESQEIYEVDEEENLFINNTNELNEEFVHSNYAHIIKKDENEFVVNSQNMHFTETVKNQNYNISNTLESNKNQNSVKTDGNIFRVFLKKDKSDKILQKNQKKSKEPEDMVDEIQSFYKSLICSSEKSQEILSKFANSMTLPYFDFSSQKS</sequence>
<protein>
    <recommendedName>
        <fullName evidence="6">Myb-like DNA-binding domain containing protein</fullName>
    </recommendedName>
</protein>
<evidence type="ECO:0008006" key="6">
    <source>
        <dbReference type="Google" id="ProtNLM"/>
    </source>
</evidence>
<comment type="caution">
    <text evidence="4">The sequence shown here is derived from an EMBL/GenBank/DDBJ whole genome shotgun (WGS) entry which is preliminary data.</text>
</comment>
<dbReference type="SMART" id="SM00717">
    <property type="entry name" value="SANT"/>
    <property type="match status" value="2"/>
</dbReference>
<dbReference type="EMBL" id="MPUH01000267">
    <property type="protein sequence ID" value="OMJ84507.1"/>
    <property type="molecule type" value="Genomic_DNA"/>
</dbReference>
<evidence type="ECO:0000259" key="2">
    <source>
        <dbReference type="PROSITE" id="PS51294"/>
    </source>
</evidence>
<dbReference type="PROSITE" id="PS51294">
    <property type="entry name" value="HTH_MYB"/>
    <property type="match status" value="2"/>
</dbReference>
<feature type="domain" description="HTH myb-type" evidence="2">
    <location>
        <begin position="1"/>
        <end position="62"/>
    </location>
</feature>